<evidence type="ECO:0000259" key="1">
    <source>
        <dbReference type="Pfam" id="PF13700"/>
    </source>
</evidence>
<name>T1AMD5_9ZZZZ</name>
<sequence>MAVPADPSEDELAQHWSLTPADLAVIAECRGADHHRRFALQLCMLRAHGYVLDDYRHAPIKIVNHLSRQLGLPPVLFLDRPGRPQTERAQSLRIRHHLGIRDFDRHVAADLRDWLRPGAIEGRTANELMARAEDRLREWRVMLPASST</sequence>
<organism evidence="2">
    <name type="scientific">mine drainage metagenome</name>
    <dbReference type="NCBI Taxonomy" id="410659"/>
    <lineage>
        <taxon>unclassified sequences</taxon>
        <taxon>metagenomes</taxon>
        <taxon>ecological metagenomes</taxon>
    </lineage>
</organism>
<evidence type="ECO:0000313" key="2">
    <source>
        <dbReference type="EMBL" id="EQD41904.1"/>
    </source>
</evidence>
<feature type="non-terminal residue" evidence="2">
    <location>
        <position position="148"/>
    </location>
</feature>
<reference evidence="2" key="1">
    <citation type="submission" date="2013-08" db="EMBL/GenBank/DDBJ databases">
        <authorList>
            <person name="Mendez C."/>
            <person name="Richter M."/>
            <person name="Ferrer M."/>
            <person name="Sanchez J."/>
        </authorList>
    </citation>
    <scope>NUCLEOTIDE SEQUENCE</scope>
</reference>
<reference evidence="2" key="2">
    <citation type="journal article" date="2014" name="ISME J.">
        <title>Microbial stratification in low pH oxic and suboxic macroscopic growths along an acid mine drainage.</title>
        <authorList>
            <person name="Mendez-Garcia C."/>
            <person name="Mesa V."/>
            <person name="Sprenger R.R."/>
            <person name="Richter M."/>
            <person name="Diez M.S."/>
            <person name="Solano J."/>
            <person name="Bargiela R."/>
            <person name="Golyshina O.V."/>
            <person name="Manteca A."/>
            <person name="Ramos J.L."/>
            <person name="Gallego J.R."/>
            <person name="Llorente I."/>
            <person name="Martins Dos Santos V.A."/>
            <person name="Jensen O.N."/>
            <person name="Pelaez A.I."/>
            <person name="Sanchez J."/>
            <person name="Ferrer M."/>
        </authorList>
    </citation>
    <scope>NUCLEOTIDE SEQUENCE</scope>
</reference>
<protein>
    <submittedName>
        <fullName evidence="2">Transposase, Tn3</fullName>
    </submittedName>
</protein>
<dbReference type="EMBL" id="AUZX01011789">
    <property type="protein sequence ID" value="EQD41904.1"/>
    <property type="molecule type" value="Genomic_DNA"/>
</dbReference>
<dbReference type="AlphaFoldDB" id="T1AMD5"/>
<dbReference type="Pfam" id="PF13700">
    <property type="entry name" value="DUF4158"/>
    <property type="match status" value="1"/>
</dbReference>
<dbReference type="InterPro" id="IPR025296">
    <property type="entry name" value="DUF4158"/>
</dbReference>
<proteinExistence type="predicted"/>
<comment type="caution">
    <text evidence="2">The sequence shown here is derived from an EMBL/GenBank/DDBJ whole genome shotgun (WGS) entry which is preliminary data.</text>
</comment>
<gene>
    <name evidence="2" type="ORF">B1A_16042</name>
</gene>
<feature type="domain" description="DUF4158" evidence="1">
    <location>
        <begin position="2"/>
        <end position="148"/>
    </location>
</feature>
<accession>T1AMD5</accession>